<sequence length="125" mass="13775">MAGWKNNSSIPSLTLSLSSGLPSRYPMAEDVKHPHHCGKCTKRWGGLNTSHCGACHTTFTGLTAFEKHRHKGTCLTPEAAGLALTGREYECYGAPITNDRWRPDALQAQVRPQGSEVHDHRPRRA</sequence>
<feature type="region of interest" description="Disordered" evidence="1">
    <location>
        <begin position="104"/>
        <end position="125"/>
    </location>
</feature>
<dbReference type="InterPro" id="IPR058158">
    <property type="entry name" value="Phage_zn-bd_3"/>
</dbReference>
<name>A0A1S5VXT3_9CAUD</name>
<protein>
    <recommendedName>
        <fullName evidence="2">Phage FDXHR zinc binding domain-containing protein</fullName>
    </recommendedName>
</protein>
<organism evidence="3 4">
    <name type="scientific">Mycobacterium phage Maxxinista</name>
    <dbReference type="NCBI Taxonomy" id="1955423"/>
    <lineage>
        <taxon>Viruses</taxon>
        <taxon>Duplodnaviria</taxon>
        <taxon>Heunggongvirae</taxon>
        <taxon>Uroviricota</taxon>
        <taxon>Caudoviricetes</taxon>
        <taxon>Kostyavirus</taxon>
        <taxon>Kostyavirus CJW1</taxon>
    </lineage>
</organism>
<evidence type="ECO:0000256" key="1">
    <source>
        <dbReference type="SAM" id="MobiDB-lite"/>
    </source>
</evidence>
<accession>A0A1S5VXT3</accession>
<dbReference type="EMBL" id="KY549152">
    <property type="protein sequence ID" value="AQP30783.1"/>
    <property type="molecule type" value="Genomic_DNA"/>
</dbReference>
<dbReference type="Proteomes" id="UP000224283">
    <property type="component" value="Genome"/>
</dbReference>
<evidence type="ECO:0000259" key="2">
    <source>
        <dbReference type="Pfam" id="PF24071"/>
    </source>
</evidence>
<evidence type="ECO:0000313" key="3">
    <source>
        <dbReference type="EMBL" id="AQP30783.1"/>
    </source>
</evidence>
<reference evidence="4" key="1">
    <citation type="submission" date="2017-01" db="EMBL/GenBank/DDBJ databases">
        <authorList>
            <person name="Mah S.A."/>
            <person name="Swanson W.J."/>
            <person name="Moy G.W."/>
            <person name="Vacquier V.D."/>
        </authorList>
    </citation>
    <scope>NUCLEOTIDE SEQUENCE [LARGE SCALE GENOMIC DNA]</scope>
</reference>
<evidence type="ECO:0000313" key="4">
    <source>
        <dbReference type="Proteomes" id="UP000224283"/>
    </source>
</evidence>
<dbReference type="Pfam" id="PF24071">
    <property type="entry name" value="Phage_zn_bind_3"/>
    <property type="match status" value="1"/>
</dbReference>
<proteinExistence type="predicted"/>
<gene>
    <name evidence="3" type="ORF">SEA_MAXXINISTA_65</name>
</gene>
<feature type="domain" description="Phage FDXHR zinc binding" evidence="2">
    <location>
        <begin position="35"/>
        <end position="79"/>
    </location>
</feature>